<dbReference type="InterPro" id="IPR043504">
    <property type="entry name" value="Peptidase_S1_PA_chymotrypsin"/>
</dbReference>
<keyword evidence="1" id="KW-0645">Protease</keyword>
<evidence type="ECO:0000256" key="1">
    <source>
        <dbReference type="ARBA" id="ARBA00022670"/>
    </source>
</evidence>
<keyword evidence="4" id="KW-1015">Disulfide bond</keyword>
<reference evidence="6" key="1">
    <citation type="submission" date="2020-11" db="EMBL/GenBank/DDBJ databases">
        <authorList>
            <person name="Tran Van P."/>
        </authorList>
    </citation>
    <scope>NUCLEOTIDE SEQUENCE</scope>
</reference>
<dbReference type="PANTHER" id="PTHR24276">
    <property type="entry name" value="POLYSERASE-RELATED"/>
    <property type="match status" value="1"/>
</dbReference>
<name>A0A7R9H6G5_TIMPO</name>
<dbReference type="AlphaFoldDB" id="A0A7R9H6G5"/>
<keyword evidence="3" id="KW-0720">Serine protease</keyword>
<keyword evidence="2" id="KW-0378">Hydrolase</keyword>
<protein>
    <recommendedName>
        <fullName evidence="5">Peptidase S1 domain-containing protein</fullName>
    </recommendedName>
</protein>
<dbReference type="InterPro" id="IPR009003">
    <property type="entry name" value="Peptidase_S1_PA"/>
</dbReference>
<proteinExistence type="predicted"/>
<dbReference type="Pfam" id="PF00089">
    <property type="entry name" value="Trypsin"/>
    <property type="match status" value="3"/>
</dbReference>
<evidence type="ECO:0000256" key="4">
    <source>
        <dbReference type="ARBA" id="ARBA00023157"/>
    </source>
</evidence>
<feature type="domain" description="Peptidase S1" evidence="5">
    <location>
        <begin position="134"/>
        <end position="497"/>
    </location>
</feature>
<dbReference type="Gene3D" id="2.40.10.10">
    <property type="entry name" value="Trypsin-like serine proteases"/>
    <property type="match status" value="4"/>
</dbReference>
<evidence type="ECO:0000256" key="2">
    <source>
        <dbReference type="ARBA" id="ARBA00022801"/>
    </source>
</evidence>
<accession>A0A7R9H6G5</accession>
<evidence type="ECO:0000259" key="5">
    <source>
        <dbReference type="PROSITE" id="PS50240"/>
    </source>
</evidence>
<dbReference type="GO" id="GO:0006508">
    <property type="term" value="P:proteolysis"/>
    <property type="evidence" value="ECO:0007669"/>
    <property type="project" value="UniProtKB-KW"/>
</dbReference>
<dbReference type="InterPro" id="IPR050430">
    <property type="entry name" value="Peptidase_S1"/>
</dbReference>
<dbReference type="InterPro" id="IPR001254">
    <property type="entry name" value="Trypsin_dom"/>
</dbReference>
<dbReference type="EMBL" id="OD003438">
    <property type="protein sequence ID" value="CAD7407857.1"/>
    <property type="molecule type" value="Genomic_DNA"/>
</dbReference>
<dbReference type="PROSITE" id="PS50240">
    <property type="entry name" value="TRYPSIN_DOM"/>
    <property type="match status" value="1"/>
</dbReference>
<dbReference type="SMART" id="SM00020">
    <property type="entry name" value="Tryp_SPc"/>
    <property type="match status" value="1"/>
</dbReference>
<organism evidence="6">
    <name type="scientific">Timema poppense</name>
    <name type="common">Walking stick</name>
    <dbReference type="NCBI Taxonomy" id="170557"/>
    <lineage>
        <taxon>Eukaryota</taxon>
        <taxon>Metazoa</taxon>
        <taxon>Ecdysozoa</taxon>
        <taxon>Arthropoda</taxon>
        <taxon>Hexapoda</taxon>
        <taxon>Insecta</taxon>
        <taxon>Pterygota</taxon>
        <taxon>Neoptera</taxon>
        <taxon>Polyneoptera</taxon>
        <taxon>Phasmatodea</taxon>
        <taxon>Timematodea</taxon>
        <taxon>Timematoidea</taxon>
        <taxon>Timematidae</taxon>
        <taxon>Timema</taxon>
    </lineage>
</organism>
<gene>
    <name evidence="6" type="ORF">TPSB3V08_LOCUS6087</name>
</gene>
<evidence type="ECO:0000256" key="3">
    <source>
        <dbReference type="ARBA" id="ARBA00022825"/>
    </source>
</evidence>
<sequence length="508" mass="56694">MEAWETMSQRLLGRNCTQHMSYHTECHVYIAINFLSLKLQQYTLGTERPVSSQITSLASAPNADGYQTKMGVGTLFTSAPTIFTRLRLRIKHYSDLGIWKQFHIAAKLQKLFVLNGSKLATSCAPLLSVCGLQGVGSKHWLFNYGPYPIGWAIFLVGPSARPCLDNTELLVVEGGMPDAQECIGDHKDYIKSDEIYVLVGSTDWNQGGQIYDVDDHFLHPKFKMYGRKDIAIIKIKGEFSFSDTVKAIPIASRSKVPSKGEVTLAGWGRIKFYNGDSGGPVIYKGQIIGIIMAIFEDDCLTLLGPNVHTKVISYKKWVDTYLKGLYKSSICKRPPKIVGGKNVSIKEFPFMIKGKFKFTDNIQVIPIAPKSKVPGEGAKVKLVGWGWTAFESVIYYSLPHIRSERNVLDHFRYLHFNGGPNSGSDRIAKLNVGSDRNQSVLQEGDSGGPVVYNGKLIGIVSFMKTGDCMSKISPQVHTKIHTHLLKMHKPTGENLVWRYFKSNDVIFK</sequence>
<dbReference type="SUPFAM" id="SSF50494">
    <property type="entry name" value="Trypsin-like serine proteases"/>
    <property type="match status" value="2"/>
</dbReference>
<dbReference type="GO" id="GO:0004252">
    <property type="term" value="F:serine-type endopeptidase activity"/>
    <property type="evidence" value="ECO:0007669"/>
    <property type="project" value="InterPro"/>
</dbReference>
<evidence type="ECO:0000313" key="6">
    <source>
        <dbReference type="EMBL" id="CAD7407857.1"/>
    </source>
</evidence>
<dbReference type="PANTHER" id="PTHR24276:SF98">
    <property type="entry name" value="FI18310P1-RELATED"/>
    <property type="match status" value="1"/>
</dbReference>